<sequence>MTTDRSVLLSASGITKRFNALVVLDGIDFDVARGEAVGIVGPNGAGKTTLLAVLLGAHTPTTGAVRFDGADVTALGAADRCRLGIARTHQVPRPFGGMTVFENVLTAAANGGGFARDEAYARAADALGLTGMLKIANRRAETLGLLDRKRLELARALATDPKVLLLDEIGGGLTDAEAAELVEAIRELRRRGIAIVWIEHMVHVLLQVAERLVCMDSGRVIADGAPEAVMRDPAVVEAYLGGAAA</sequence>
<dbReference type="PANTHER" id="PTHR45772:SF7">
    <property type="entry name" value="AMINO ACID ABC TRANSPORTER ATP-BINDING PROTEIN"/>
    <property type="match status" value="1"/>
</dbReference>
<evidence type="ECO:0000256" key="3">
    <source>
        <dbReference type="ARBA" id="ARBA00022840"/>
    </source>
</evidence>
<dbReference type="GO" id="GO:0015192">
    <property type="term" value="F:L-phenylalanine transmembrane transporter activity"/>
    <property type="evidence" value="ECO:0007669"/>
    <property type="project" value="TreeGrafter"/>
</dbReference>
<comment type="caution">
    <text evidence="5">The sequence shown here is derived from an EMBL/GenBank/DDBJ whole genome shotgun (WGS) entry which is preliminary data.</text>
</comment>
<proteinExistence type="predicted"/>
<dbReference type="GO" id="GO:0005304">
    <property type="term" value="F:L-valine transmembrane transporter activity"/>
    <property type="evidence" value="ECO:0007669"/>
    <property type="project" value="TreeGrafter"/>
</dbReference>
<dbReference type="Pfam" id="PF12399">
    <property type="entry name" value="BCA_ABC_TP_C"/>
    <property type="match status" value="1"/>
</dbReference>
<dbReference type="GO" id="GO:0016887">
    <property type="term" value="F:ATP hydrolysis activity"/>
    <property type="evidence" value="ECO:0007669"/>
    <property type="project" value="InterPro"/>
</dbReference>
<evidence type="ECO:0000259" key="4">
    <source>
        <dbReference type="PROSITE" id="PS50893"/>
    </source>
</evidence>
<dbReference type="CDD" id="cd03219">
    <property type="entry name" value="ABC_Mj1267_LivG_branched"/>
    <property type="match status" value="1"/>
</dbReference>
<dbReference type="InterPro" id="IPR027417">
    <property type="entry name" value="P-loop_NTPase"/>
</dbReference>
<dbReference type="AlphaFoldDB" id="A0A6A7YAW2"/>
<organism evidence="5 6">
    <name type="scientific">Segnochrobactrum spirostomi</name>
    <dbReference type="NCBI Taxonomy" id="2608987"/>
    <lineage>
        <taxon>Bacteria</taxon>
        <taxon>Pseudomonadati</taxon>
        <taxon>Pseudomonadota</taxon>
        <taxon>Alphaproteobacteria</taxon>
        <taxon>Hyphomicrobiales</taxon>
        <taxon>Segnochrobactraceae</taxon>
        <taxon>Segnochrobactrum</taxon>
    </lineage>
</organism>
<protein>
    <submittedName>
        <fullName evidence="5">ABC transporter ATP-binding protein</fullName>
    </submittedName>
</protein>
<dbReference type="GO" id="GO:0005524">
    <property type="term" value="F:ATP binding"/>
    <property type="evidence" value="ECO:0007669"/>
    <property type="project" value="UniProtKB-KW"/>
</dbReference>
<dbReference type="PROSITE" id="PS50893">
    <property type="entry name" value="ABC_TRANSPORTER_2"/>
    <property type="match status" value="1"/>
</dbReference>
<dbReference type="Proteomes" id="UP000332515">
    <property type="component" value="Unassembled WGS sequence"/>
</dbReference>
<name>A0A6A7YAW2_9HYPH</name>
<accession>A0A6A7YAW2</accession>
<dbReference type="Pfam" id="PF00005">
    <property type="entry name" value="ABC_tran"/>
    <property type="match status" value="1"/>
</dbReference>
<reference evidence="5 6" key="1">
    <citation type="submission" date="2019-09" db="EMBL/GenBank/DDBJ databases">
        <title>Segnochrobactrum spirostomi gen. nov., sp. nov., isolated from the ciliate Spirostomum cf. yagiui and description of a novel family, Segnochrobactraceae fam. nov. within the order Rhizobiales of the class Alphaproteobacteria.</title>
        <authorList>
            <person name="Akter S."/>
            <person name="Shazib S.U.A."/>
            <person name="Shin M.K."/>
        </authorList>
    </citation>
    <scope>NUCLEOTIDE SEQUENCE [LARGE SCALE GENOMIC DNA]</scope>
    <source>
        <strain evidence="5 6">Sp-1</strain>
    </source>
</reference>
<evidence type="ECO:0000256" key="2">
    <source>
        <dbReference type="ARBA" id="ARBA00022741"/>
    </source>
</evidence>
<feature type="domain" description="ABC transporter" evidence="4">
    <location>
        <begin position="9"/>
        <end position="242"/>
    </location>
</feature>
<keyword evidence="6" id="KW-1185">Reference proteome</keyword>
<dbReference type="GO" id="GO:0015808">
    <property type="term" value="P:L-alanine transport"/>
    <property type="evidence" value="ECO:0007669"/>
    <property type="project" value="TreeGrafter"/>
</dbReference>
<dbReference type="InterPro" id="IPR032823">
    <property type="entry name" value="BCA_ABC_TP_C"/>
</dbReference>
<dbReference type="Gene3D" id="3.40.50.300">
    <property type="entry name" value="P-loop containing nucleotide triphosphate hydrolases"/>
    <property type="match status" value="1"/>
</dbReference>
<evidence type="ECO:0000256" key="1">
    <source>
        <dbReference type="ARBA" id="ARBA00022448"/>
    </source>
</evidence>
<dbReference type="GO" id="GO:1903806">
    <property type="term" value="P:L-isoleucine import across plasma membrane"/>
    <property type="evidence" value="ECO:0007669"/>
    <property type="project" value="TreeGrafter"/>
</dbReference>
<dbReference type="InterPro" id="IPR003593">
    <property type="entry name" value="AAA+_ATPase"/>
</dbReference>
<dbReference type="GO" id="GO:0042941">
    <property type="term" value="P:D-alanine transmembrane transport"/>
    <property type="evidence" value="ECO:0007669"/>
    <property type="project" value="TreeGrafter"/>
</dbReference>
<dbReference type="EMBL" id="VWNA01000003">
    <property type="protein sequence ID" value="MQT15138.1"/>
    <property type="molecule type" value="Genomic_DNA"/>
</dbReference>
<evidence type="ECO:0000313" key="6">
    <source>
        <dbReference type="Proteomes" id="UP000332515"/>
    </source>
</evidence>
<keyword evidence="2" id="KW-0547">Nucleotide-binding</keyword>
<dbReference type="RefSeq" id="WP_312861771.1">
    <property type="nucleotide sequence ID" value="NZ_VWNA01000003.1"/>
</dbReference>
<dbReference type="GO" id="GO:0005886">
    <property type="term" value="C:plasma membrane"/>
    <property type="evidence" value="ECO:0007669"/>
    <property type="project" value="TreeGrafter"/>
</dbReference>
<dbReference type="PANTHER" id="PTHR45772">
    <property type="entry name" value="CONSERVED COMPONENT OF ABC TRANSPORTER FOR NATURAL AMINO ACIDS-RELATED"/>
    <property type="match status" value="1"/>
</dbReference>
<evidence type="ECO:0000313" key="5">
    <source>
        <dbReference type="EMBL" id="MQT15138.1"/>
    </source>
</evidence>
<dbReference type="SMART" id="SM00382">
    <property type="entry name" value="AAA"/>
    <property type="match status" value="1"/>
</dbReference>
<dbReference type="GO" id="GO:0015188">
    <property type="term" value="F:L-isoleucine transmembrane transporter activity"/>
    <property type="evidence" value="ECO:0007669"/>
    <property type="project" value="TreeGrafter"/>
</dbReference>
<keyword evidence="1" id="KW-0813">Transport</keyword>
<dbReference type="InterPro" id="IPR003439">
    <property type="entry name" value="ABC_transporter-like_ATP-bd"/>
</dbReference>
<dbReference type="InterPro" id="IPR051120">
    <property type="entry name" value="ABC_AA/LPS_Transport"/>
</dbReference>
<keyword evidence="3 5" id="KW-0067">ATP-binding</keyword>
<dbReference type="GO" id="GO:1903805">
    <property type="term" value="P:L-valine import across plasma membrane"/>
    <property type="evidence" value="ECO:0007669"/>
    <property type="project" value="TreeGrafter"/>
</dbReference>
<dbReference type="SUPFAM" id="SSF52540">
    <property type="entry name" value="P-loop containing nucleoside triphosphate hydrolases"/>
    <property type="match status" value="1"/>
</dbReference>
<gene>
    <name evidence="5" type="ORF">F0357_21255</name>
</gene>